<evidence type="ECO:0000256" key="1">
    <source>
        <dbReference type="SAM" id="MobiDB-lite"/>
    </source>
</evidence>
<accession>A0A9Q0H8C9</accession>
<dbReference type="Proteomes" id="UP001141806">
    <property type="component" value="Unassembled WGS sequence"/>
</dbReference>
<organism evidence="2 3">
    <name type="scientific">Protea cynaroides</name>
    <dbReference type="NCBI Taxonomy" id="273540"/>
    <lineage>
        <taxon>Eukaryota</taxon>
        <taxon>Viridiplantae</taxon>
        <taxon>Streptophyta</taxon>
        <taxon>Embryophyta</taxon>
        <taxon>Tracheophyta</taxon>
        <taxon>Spermatophyta</taxon>
        <taxon>Magnoliopsida</taxon>
        <taxon>Proteales</taxon>
        <taxon>Proteaceae</taxon>
        <taxon>Protea</taxon>
    </lineage>
</organism>
<sequence length="181" mass="19659">MCPFGNFDGFQGPQGRGTEISGKHSGPVSMEGEELAMLVGGRYAVNAIVFGDADLPQGTLNVFPFRTLKHLGFSRVELKPSDMTIKAYDNTMLPGRPWIHQANAVASALYRKIKFIYKGTIVTIHADLAVVNTLATGQSNEELQGDTRQDFSLGGFQVDNILATTEPDPTVRLPFLISSIT</sequence>
<feature type="region of interest" description="Disordered" evidence="1">
    <location>
        <begin position="1"/>
        <end position="27"/>
    </location>
</feature>
<name>A0A9Q0H8C9_9MAGN</name>
<dbReference type="EMBL" id="JAMYWD010000009">
    <property type="protein sequence ID" value="KAJ4960158.1"/>
    <property type="molecule type" value="Genomic_DNA"/>
</dbReference>
<keyword evidence="3" id="KW-1185">Reference proteome</keyword>
<proteinExistence type="predicted"/>
<dbReference type="AlphaFoldDB" id="A0A9Q0H8C9"/>
<comment type="caution">
    <text evidence="2">The sequence shown here is derived from an EMBL/GenBank/DDBJ whole genome shotgun (WGS) entry which is preliminary data.</text>
</comment>
<protein>
    <submittedName>
        <fullName evidence="2">Uncharacterized protein</fullName>
    </submittedName>
</protein>
<reference evidence="2" key="1">
    <citation type="journal article" date="2023" name="Plant J.">
        <title>The genome of the king protea, Protea cynaroides.</title>
        <authorList>
            <person name="Chang J."/>
            <person name="Duong T.A."/>
            <person name="Schoeman C."/>
            <person name="Ma X."/>
            <person name="Roodt D."/>
            <person name="Barker N."/>
            <person name="Li Z."/>
            <person name="Van de Peer Y."/>
            <person name="Mizrachi E."/>
        </authorList>
    </citation>
    <scope>NUCLEOTIDE SEQUENCE</scope>
    <source>
        <tissue evidence="2">Young leaves</tissue>
    </source>
</reference>
<gene>
    <name evidence="2" type="ORF">NE237_020068</name>
</gene>
<dbReference type="OrthoDB" id="1724165at2759"/>
<evidence type="ECO:0000313" key="3">
    <source>
        <dbReference type="Proteomes" id="UP001141806"/>
    </source>
</evidence>
<evidence type="ECO:0000313" key="2">
    <source>
        <dbReference type="EMBL" id="KAJ4960158.1"/>
    </source>
</evidence>